<name>A0A1H9FTC8_9SPIR</name>
<organism evidence="4 5">
    <name type="scientific">Treponema bryantii</name>
    <dbReference type="NCBI Taxonomy" id="163"/>
    <lineage>
        <taxon>Bacteria</taxon>
        <taxon>Pseudomonadati</taxon>
        <taxon>Spirochaetota</taxon>
        <taxon>Spirochaetia</taxon>
        <taxon>Spirochaetales</taxon>
        <taxon>Treponemataceae</taxon>
        <taxon>Treponema</taxon>
    </lineage>
</organism>
<feature type="compositionally biased region" description="Acidic residues" evidence="2">
    <location>
        <begin position="590"/>
        <end position="610"/>
    </location>
</feature>
<dbReference type="STRING" id="163.SAMN04487775_10912"/>
<feature type="coiled-coil region" evidence="1">
    <location>
        <begin position="282"/>
        <end position="309"/>
    </location>
</feature>
<keyword evidence="5" id="KW-1185">Reference proteome</keyword>
<dbReference type="AlphaFoldDB" id="A0A1H9FTC8"/>
<dbReference type="Proteomes" id="UP000182360">
    <property type="component" value="Unassembled WGS sequence"/>
</dbReference>
<gene>
    <name evidence="4" type="ORF">SAMN04487977_104153</name>
</gene>
<evidence type="ECO:0000313" key="4">
    <source>
        <dbReference type="EMBL" id="SEQ41135.1"/>
    </source>
</evidence>
<sequence length="610" mass="68644">MSIRILKKALGLLIVDIVIIIGIFVLQFRTDSNIIKKIGNLQITLEAIDEQSGVIAYKNKARLSYNGINFFFDDQNPAVITKKGVESAVQLRDVQQEEPLSITLNFTEGVKVTFELASEDPASSLAIITDLPDSVSDFSMPYNYSSNMSIVKAEKDSLVLSGKRNAWELAGHAVNTGHFDFTSRNSVATYSIYDANQKFTFDDIIDNPIASLSEYAKTVSQFKRDLINAFETNNVESNITEQVAVSYVAAQAESRKYTNAIENVPESIKKSKQRTYLSAPYFNTLEDMNNNLEKVMKEYERRIAESADRGTFDLFTVHKISDFIYLNPNQTDVKKLLTNAAGADPYNLSIAQISGIIQVYVDLMSLSPDYASILEPILDPSIKKITEACKFEGNILTISENDTFLSVNQAVETGIALLRYGRLTESETLEKAGYAIVNSYLSESSSFDLRTLSNLYPIVAYNNTFYPHFEKIYDTNGKIIWAWTCAKTIRLEHGVDQDILTIDFPEGDTHYIIMKGIPQFYSIYIYDMAFRTDPRFETYNSSGYVYKKPSETLLLKSRHKTEFEKVRLGYRAPKPAPAVVVETKPAVVENTEETENTAEAPAETEEESNE</sequence>
<protein>
    <submittedName>
        <fullName evidence="4">Uncharacterized protein</fullName>
    </submittedName>
</protein>
<reference evidence="4 5" key="1">
    <citation type="submission" date="2016-10" db="EMBL/GenBank/DDBJ databases">
        <authorList>
            <person name="de Groot N.N."/>
        </authorList>
    </citation>
    <scope>NUCLEOTIDE SEQUENCE [LARGE SCALE GENOMIC DNA]</scope>
    <source>
        <strain evidence="4 5">B25</strain>
    </source>
</reference>
<evidence type="ECO:0000256" key="1">
    <source>
        <dbReference type="SAM" id="Coils"/>
    </source>
</evidence>
<keyword evidence="3" id="KW-1133">Transmembrane helix</keyword>
<accession>A0A1H9FTC8</accession>
<keyword evidence="3" id="KW-0812">Transmembrane</keyword>
<keyword evidence="1" id="KW-0175">Coiled coil</keyword>
<keyword evidence="3" id="KW-0472">Membrane</keyword>
<evidence type="ECO:0000256" key="3">
    <source>
        <dbReference type="SAM" id="Phobius"/>
    </source>
</evidence>
<evidence type="ECO:0000256" key="2">
    <source>
        <dbReference type="SAM" id="MobiDB-lite"/>
    </source>
</evidence>
<dbReference type="EMBL" id="FOFU01000004">
    <property type="protein sequence ID" value="SEQ41135.1"/>
    <property type="molecule type" value="Genomic_DNA"/>
</dbReference>
<proteinExistence type="predicted"/>
<dbReference type="OrthoDB" id="367414at2"/>
<evidence type="ECO:0000313" key="5">
    <source>
        <dbReference type="Proteomes" id="UP000182360"/>
    </source>
</evidence>
<feature type="transmembrane region" description="Helical" evidence="3">
    <location>
        <begin position="9"/>
        <end position="28"/>
    </location>
</feature>
<dbReference type="RefSeq" id="WP_074643077.1">
    <property type="nucleotide sequence ID" value="NZ_FOFU01000004.1"/>
</dbReference>
<feature type="region of interest" description="Disordered" evidence="2">
    <location>
        <begin position="581"/>
        <end position="610"/>
    </location>
</feature>